<evidence type="ECO:0000313" key="3">
    <source>
        <dbReference type="Proteomes" id="UP000245698"/>
    </source>
</evidence>
<proteinExistence type="predicted"/>
<evidence type="ECO:0000313" key="2">
    <source>
        <dbReference type="EMBL" id="SJM30347.1"/>
    </source>
</evidence>
<gene>
    <name evidence="2" type="ORF">BQ8482_130246</name>
</gene>
<evidence type="ECO:0000256" key="1">
    <source>
        <dbReference type="SAM" id="MobiDB-lite"/>
    </source>
</evidence>
<reference evidence="3" key="1">
    <citation type="submission" date="2016-12" db="EMBL/GenBank/DDBJ databases">
        <authorList>
            <person name="Brunel B."/>
        </authorList>
    </citation>
    <scope>NUCLEOTIDE SEQUENCE [LARGE SCALE GENOMIC DNA]</scope>
</reference>
<keyword evidence="3" id="KW-1185">Reference proteome</keyword>
<accession>A0A2P9AGU6</accession>
<dbReference type="Proteomes" id="UP000245698">
    <property type="component" value="Unassembled WGS sequence"/>
</dbReference>
<feature type="region of interest" description="Disordered" evidence="1">
    <location>
        <begin position="73"/>
        <end position="97"/>
    </location>
</feature>
<protein>
    <submittedName>
        <fullName evidence="2">Uncharacterized protein</fullName>
    </submittedName>
</protein>
<dbReference type="EMBL" id="FUIG01000019">
    <property type="protein sequence ID" value="SJM30347.1"/>
    <property type="molecule type" value="Genomic_DNA"/>
</dbReference>
<sequence>MAEASNPLMSATGSIVPFAMHVEDNYKLSASTAGGCCACPASELEHLERDLVVEICQVQLVFNVRADWAARGLGPQPNPRSLEMASWSSPDLPRSNP</sequence>
<organism evidence="2 3">
    <name type="scientific">Mesorhizobium delmotii</name>
    <dbReference type="NCBI Taxonomy" id="1631247"/>
    <lineage>
        <taxon>Bacteria</taxon>
        <taxon>Pseudomonadati</taxon>
        <taxon>Pseudomonadota</taxon>
        <taxon>Alphaproteobacteria</taxon>
        <taxon>Hyphomicrobiales</taxon>
        <taxon>Phyllobacteriaceae</taxon>
        <taxon>Mesorhizobium</taxon>
    </lineage>
</organism>
<dbReference type="AlphaFoldDB" id="A0A2P9AGU6"/>
<name>A0A2P9AGU6_9HYPH</name>